<dbReference type="EMBL" id="AXUP01000147">
    <property type="protein sequence ID" value="ESW39467.1"/>
    <property type="molecule type" value="Genomic_DNA"/>
</dbReference>
<comment type="cofactor">
    <cofactor evidence="1">
        <name>Zn(2+)</name>
        <dbReference type="ChEBI" id="CHEBI:29105"/>
    </cofactor>
</comment>
<dbReference type="PATRIC" id="fig|1388762.3.peg.2384"/>
<keyword evidence="3" id="KW-0378">Hydrolase</keyword>
<dbReference type="GO" id="GO:0006508">
    <property type="term" value="P:proteolysis"/>
    <property type="evidence" value="ECO:0007669"/>
    <property type="project" value="UniProtKB-KW"/>
</dbReference>
<evidence type="ECO:0000256" key="4">
    <source>
        <dbReference type="ARBA" id="ARBA00023049"/>
    </source>
</evidence>
<evidence type="ECO:0000256" key="3">
    <source>
        <dbReference type="ARBA" id="ARBA00022801"/>
    </source>
</evidence>
<dbReference type="GO" id="GO:0008237">
    <property type="term" value="F:metallopeptidase activity"/>
    <property type="evidence" value="ECO:0007669"/>
    <property type="project" value="UniProtKB-KW"/>
</dbReference>
<dbReference type="GO" id="GO:0080164">
    <property type="term" value="P:regulation of nitric oxide metabolic process"/>
    <property type="evidence" value="ECO:0007669"/>
    <property type="project" value="TreeGrafter"/>
</dbReference>
<dbReference type="InterPro" id="IPR012656">
    <property type="entry name" value="CHP02421_QEGLA"/>
</dbReference>
<evidence type="ECO:0000313" key="6">
    <source>
        <dbReference type="Proteomes" id="UP000018511"/>
    </source>
</evidence>
<dbReference type="NCBIfam" id="TIGR02421">
    <property type="entry name" value="QEGLA"/>
    <property type="match status" value="1"/>
</dbReference>
<sequence length="446" mass="50056">MGAALAAKRPVQVSCTRKESPVDEYQQTIRALSDRIVAAQTPIRVLDAVKWDDNIRQGFLKAKGKEPPAVDRAYYQSRPLAFDSSAVKAEFQGIERDIIRQLGQFNPVGQIMKRMCREYRMVVRMLEARGTEDFGLISQELYGAASDAFHAGDPTLADLGLMLSDYLNNIDGRGDLKDEPKNLTAKEAVEILQHRLNKVFGEAEETIRVFESDGIVADAAAGADYIKVRADAMFNSRDVRALEVHEGLVHVGTTLNGLNQPICTFLAKGPPSSTVTQEGLAILMEVIAFASYPSRLRKLTNRTRAIHMVEEGADFMQIYNFFREQGFEMAQSYSNASRVFRGSVPNGLPFTKDLSYLKGFIMVYNYIQLAVKKGKLEQIPLLFCGKTTLEDMRTLRQLVEEGLVEPPKYLPEQFRDLNALSAWMCFSNFLNHLSLDRIEADYANIL</sequence>
<evidence type="ECO:0000313" key="5">
    <source>
        <dbReference type="EMBL" id="ESW39467.1"/>
    </source>
</evidence>
<evidence type="ECO:0000256" key="2">
    <source>
        <dbReference type="ARBA" id="ARBA00022670"/>
    </source>
</evidence>
<organism evidence="5 6">
    <name type="scientific">Pseudomonas taiwanensis SJ9</name>
    <dbReference type="NCBI Taxonomy" id="1388762"/>
    <lineage>
        <taxon>Bacteria</taxon>
        <taxon>Pseudomonadati</taxon>
        <taxon>Pseudomonadota</taxon>
        <taxon>Gammaproteobacteria</taxon>
        <taxon>Pseudomonadales</taxon>
        <taxon>Pseudomonadaceae</taxon>
        <taxon>Pseudomonas</taxon>
    </lineage>
</organism>
<reference evidence="5 6" key="1">
    <citation type="submission" date="2013-10" db="EMBL/GenBank/DDBJ databases">
        <title>Whole Genome Shotgun Sequence of Pseudomonas taiwanensis SJ9.</title>
        <authorList>
            <person name="Hong S.-J."/>
            <person name="Shin J.-H."/>
        </authorList>
    </citation>
    <scope>NUCLEOTIDE SEQUENCE [LARGE SCALE GENOMIC DNA]</scope>
    <source>
        <strain evidence="5 6">SJ9</strain>
    </source>
</reference>
<keyword evidence="2" id="KW-0645">Protease</keyword>
<keyword evidence="4" id="KW-0482">Metalloprotease</keyword>
<name>V7DAS8_9PSED</name>
<dbReference type="PANTHER" id="PTHR31817:SF0">
    <property type="entry name" value="CHROMOSOME UNDETERMINED SCAFFOLD_67, WHOLE GENOME SHOTGUN SEQUENCE"/>
    <property type="match status" value="1"/>
</dbReference>
<protein>
    <submittedName>
        <fullName evidence="5">Membrane protein</fullName>
    </submittedName>
</protein>
<dbReference type="InterPro" id="IPR012548">
    <property type="entry name" value="MATCAP"/>
</dbReference>
<proteinExistence type="predicted"/>
<dbReference type="AlphaFoldDB" id="V7DAS8"/>
<dbReference type="Proteomes" id="UP000018511">
    <property type="component" value="Unassembled WGS sequence"/>
</dbReference>
<gene>
    <name evidence="5" type="ORF">O164_11880</name>
</gene>
<dbReference type="PANTHER" id="PTHR31817">
    <property type="match status" value="1"/>
</dbReference>
<dbReference type="Pfam" id="PF08014">
    <property type="entry name" value="MATCAP"/>
    <property type="match status" value="1"/>
</dbReference>
<comment type="caution">
    <text evidence="5">The sequence shown here is derived from an EMBL/GenBank/DDBJ whole genome shotgun (WGS) entry which is preliminary data.</text>
</comment>
<dbReference type="SMART" id="SM01154">
    <property type="entry name" value="DUF1704"/>
    <property type="match status" value="1"/>
</dbReference>
<accession>V7DAS8</accession>
<evidence type="ECO:0000256" key="1">
    <source>
        <dbReference type="ARBA" id="ARBA00001947"/>
    </source>
</evidence>